<dbReference type="EC" id="2.7.11.1" evidence="3"/>
<keyword evidence="4 9" id="KW-0732">Signal</keyword>
<evidence type="ECO:0000256" key="6">
    <source>
        <dbReference type="ARBA" id="ARBA00023170"/>
    </source>
</evidence>
<dbReference type="EMBL" id="JAUUTY010000007">
    <property type="protein sequence ID" value="KAK1607018.1"/>
    <property type="molecule type" value="Genomic_DNA"/>
</dbReference>
<dbReference type="GO" id="GO:0004674">
    <property type="term" value="F:protein serine/threonine kinase activity"/>
    <property type="evidence" value="ECO:0007669"/>
    <property type="project" value="UniProtKB-EC"/>
</dbReference>
<dbReference type="SMART" id="SM00108">
    <property type="entry name" value="B_lectin"/>
    <property type="match status" value="1"/>
</dbReference>
<dbReference type="PROSITE" id="PS50927">
    <property type="entry name" value="BULB_LECTIN"/>
    <property type="match status" value="1"/>
</dbReference>
<comment type="catalytic activity">
    <reaction evidence="7">
        <text>L-threonyl-[protein] + ATP = O-phospho-L-threonyl-[protein] + ADP + H(+)</text>
        <dbReference type="Rhea" id="RHEA:46608"/>
        <dbReference type="Rhea" id="RHEA-COMP:11060"/>
        <dbReference type="Rhea" id="RHEA-COMP:11605"/>
        <dbReference type="ChEBI" id="CHEBI:15378"/>
        <dbReference type="ChEBI" id="CHEBI:30013"/>
        <dbReference type="ChEBI" id="CHEBI:30616"/>
        <dbReference type="ChEBI" id="CHEBI:61977"/>
        <dbReference type="ChEBI" id="CHEBI:456216"/>
        <dbReference type="EC" id="2.7.11.1"/>
    </reaction>
</comment>
<evidence type="ECO:0000256" key="8">
    <source>
        <dbReference type="ARBA" id="ARBA00048679"/>
    </source>
</evidence>
<comment type="caution">
    <text evidence="12">The sequence shown here is derived from an EMBL/GenBank/DDBJ whole genome shotgun (WGS) entry which is preliminary data.</text>
</comment>
<dbReference type="InterPro" id="IPR035446">
    <property type="entry name" value="SLSG/EP1"/>
</dbReference>
<dbReference type="GO" id="GO:0048544">
    <property type="term" value="P:recognition of pollen"/>
    <property type="evidence" value="ECO:0007669"/>
    <property type="project" value="InterPro"/>
</dbReference>
<feature type="domain" description="Bulb-type lectin" evidence="10">
    <location>
        <begin position="24"/>
        <end position="153"/>
    </location>
</feature>
<dbReference type="PANTHER" id="PTHR32444">
    <property type="entry name" value="BULB-TYPE LECTIN DOMAIN-CONTAINING PROTEIN"/>
    <property type="match status" value="1"/>
</dbReference>
<keyword evidence="5" id="KW-1015">Disulfide bond</keyword>
<comment type="subcellular location">
    <subcellularLocation>
        <location evidence="2">Membrane</location>
        <topology evidence="2">Single-pass type I membrane protein</topology>
    </subcellularLocation>
</comment>
<dbReference type="CDD" id="cd01098">
    <property type="entry name" value="PAN_AP_plant"/>
    <property type="match status" value="1"/>
</dbReference>
<dbReference type="InterPro" id="IPR003609">
    <property type="entry name" value="Pan_app"/>
</dbReference>
<organism evidence="12 13">
    <name type="scientific">Lolium multiflorum</name>
    <name type="common">Italian ryegrass</name>
    <name type="synonym">Lolium perenne subsp. multiflorum</name>
    <dbReference type="NCBI Taxonomy" id="4521"/>
    <lineage>
        <taxon>Eukaryota</taxon>
        <taxon>Viridiplantae</taxon>
        <taxon>Streptophyta</taxon>
        <taxon>Embryophyta</taxon>
        <taxon>Tracheophyta</taxon>
        <taxon>Spermatophyta</taxon>
        <taxon>Magnoliopsida</taxon>
        <taxon>Liliopsida</taxon>
        <taxon>Poales</taxon>
        <taxon>Poaceae</taxon>
        <taxon>BOP clade</taxon>
        <taxon>Pooideae</taxon>
        <taxon>Poodae</taxon>
        <taxon>Poeae</taxon>
        <taxon>Poeae Chloroplast Group 2 (Poeae type)</taxon>
        <taxon>Loliodinae</taxon>
        <taxon>Loliinae</taxon>
        <taxon>Lolium</taxon>
    </lineage>
</organism>
<keyword evidence="6" id="KW-0675">Receptor</keyword>
<evidence type="ECO:0000256" key="7">
    <source>
        <dbReference type="ARBA" id="ARBA00047899"/>
    </source>
</evidence>
<evidence type="ECO:0000313" key="13">
    <source>
        <dbReference type="Proteomes" id="UP001231189"/>
    </source>
</evidence>
<evidence type="ECO:0000256" key="9">
    <source>
        <dbReference type="SAM" id="SignalP"/>
    </source>
</evidence>
<evidence type="ECO:0000259" key="10">
    <source>
        <dbReference type="PROSITE" id="PS50927"/>
    </source>
</evidence>
<dbReference type="GO" id="GO:0016020">
    <property type="term" value="C:membrane"/>
    <property type="evidence" value="ECO:0007669"/>
    <property type="project" value="UniProtKB-SubCell"/>
</dbReference>
<dbReference type="PIRSF" id="PIRSF002686">
    <property type="entry name" value="SLG"/>
    <property type="match status" value="1"/>
</dbReference>
<dbReference type="SMART" id="SM00473">
    <property type="entry name" value="PAN_AP"/>
    <property type="match status" value="1"/>
</dbReference>
<evidence type="ECO:0000256" key="3">
    <source>
        <dbReference type="ARBA" id="ARBA00012513"/>
    </source>
</evidence>
<feature type="signal peptide" evidence="9">
    <location>
        <begin position="1"/>
        <end position="22"/>
    </location>
</feature>
<evidence type="ECO:0000256" key="4">
    <source>
        <dbReference type="ARBA" id="ARBA00022729"/>
    </source>
</evidence>
<dbReference type="PROSITE" id="PS50948">
    <property type="entry name" value="PAN"/>
    <property type="match status" value="1"/>
</dbReference>
<dbReference type="InterPro" id="IPR036426">
    <property type="entry name" value="Bulb-type_lectin_dom_sf"/>
</dbReference>
<comment type="function">
    <text evidence="1">Involved in sporophytic self-incompatibility system (the inability of flowering plants to achieve self-fertilization).</text>
</comment>
<dbReference type="Pfam" id="PF01453">
    <property type="entry name" value="B_lectin"/>
    <property type="match status" value="1"/>
</dbReference>
<proteinExistence type="predicted"/>
<evidence type="ECO:0000259" key="11">
    <source>
        <dbReference type="PROSITE" id="PS50948"/>
    </source>
</evidence>
<dbReference type="SUPFAM" id="SSF51110">
    <property type="entry name" value="alpha-D-mannose-specific plant lectins"/>
    <property type="match status" value="1"/>
</dbReference>
<gene>
    <name evidence="12" type="ORF">QYE76_030691</name>
</gene>
<feature type="chain" id="PRO_5042258628" description="non-specific serine/threonine protein kinase" evidence="9">
    <location>
        <begin position="23"/>
        <end position="469"/>
    </location>
</feature>
<sequence length="469" mass="50851">MDVSALVYPVTVLIFAFLPLRAADDRLIPGVPLSPGATIISDGGDFVLGFFSPSGSTPANLHLGIWYNGISEHTVVWVANREAAVTNNTSVAPMLSLTNTSNLVLSDGDGGHIVWRTHATTAPGSDSAVAVLLSTGNLIIRSSNGTWLWQSFDHPTDSFLPGMKMRIRYRTRAGERLVSWKGPGDPSAGSFSYGCDPATFLQMVIWDGARPVYRSSPWTGFLVKSEYQFQMTSTSAIIIYLAVVSNDEESYTTFSLSDGAWRTRFVLTYFGELQIQSWNTSSSAWAVLAKLPTWACNQYGYCGPYGYCDETETPAPTCKCLDGFVPASTEEWSDGRFSKGCRRKDALLGCGDGFLALTGMKPPDRFVVMVGSTSSEKCAADCSRNCSCVAYAYANLGSSTSKGDTPRCLVWEGELVDSGKLGASPATDTLYLRLAGFDAASSGTKYFLLMRSDNSSYFSTHFDRNNCQK</sequence>
<dbReference type="AlphaFoldDB" id="A0AAD8QTS8"/>
<dbReference type="Gene3D" id="2.90.10.10">
    <property type="entry name" value="Bulb-type lectin domain"/>
    <property type="match status" value="1"/>
</dbReference>
<dbReference type="GO" id="GO:0051707">
    <property type="term" value="P:response to other organism"/>
    <property type="evidence" value="ECO:0007669"/>
    <property type="project" value="UniProtKB-ARBA"/>
</dbReference>
<comment type="catalytic activity">
    <reaction evidence="8">
        <text>L-seryl-[protein] + ATP = O-phospho-L-seryl-[protein] + ADP + H(+)</text>
        <dbReference type="Rhea" id="RHEA:17989"/>
        <dbReference type="Rhea" id="RHEA-COMP:9863"/>
        <dbReference type="Rhea" id="RHEA-COMP:11604"/>
        <dbReference type="ChEBI" id="CHEBI:15378"/>
        <dbReference type="ChEBI" id="CHEBI:29999"/>
        <dbReference type="ChEBI" id="CHEBI:30616"/>
        <dbReference type="ChEBI" id="CHEBI:83421"/>
        <dbReference type="ChEBI" id="CHEBI:456216"/>
        <dbReference type="EC" id="2.7.11.1"/>
    </reaction>
</comment>
<dbReference type="PANTHER" id="PTHR32444:SF118">
    <property type="entry name" value="OS09G0551150 PROTEIN"/>
    <property type="match status" value="1"/>
</dbReference>
<dbReference type="Pfam" id="PF00954">
    <property type="entry name" value="S_locus_glycop"/>
    <property type="match status" value="1"/>
</dbReference>
<dbReference type="Proteomes" id="UP001231189">
    <property type="component" value="Unassembled WGS sequence"/>
</dbReference>
<evidence type="ECO:0000313" key="12">
    <source>
        <dbReference type="EMBL" id="KAK1607018.1"/>
    </source>
</evidence>
<protein>
    <recommendedName>
        <fullName evidence="3">non-specific serine/threonine protein kinase</fullName>
        <ecNumber evidence="3">2.7.11.1</ecNumber>
    </recommendedName>
</protein>
<evidence type="ECO:0000256" key="2">
    <source>
        <dbReference type="ARBA" id="ARBA00004479"/>
    </source>
</evidence>
<dbReference type="CDD" id="cd00028">
    <property type="entry name" value="B_lectin"/>
    <property type="match status" value="1"/>
</dbReference>
<accession>A0AAD8QTS8</accession>
<dbReference type="Pfam" id="PF08276">
    <property type="entry name" value="PAN_2"/>
    <property type="match status" value="1"/>
</dbReference>
<reference evidence="12" key="1">
    <citation type="submission" date="2023-07" db="EMBL/GenBank/DDBJ databases">
        <title>A chromosome-level genome assembly of Lolium multiflorum.</title>
        <authorList>
            <person name="Chen Y."/>
            <person name="Copetti D."/>
            <person name="Kolliker R."/>
            <person name="Studer B."/>
        </authorList>
    </citation>
    <scope>NUCLEOTIDE SEQUENCE</scope>
    <source>
        <strain evidence="12">02402/16</strain>
        <tissue evidence="12">Leaf</tissue>
    </source>
</reference>
<evidence type="ECO:0000256" key="5">
    <source>
        <dbReference type="ARBA" id="ARBA00023157"/>
    </source>
</evidence>
<name>A0AAD8QTS8_LOLMU</name>
<feature type="domain" description="Apple" evidence="11">
    <location>
        <begin position="350"/>
        <end position="434"/>
    </location>
</feature>
<dbReference type="InterPro" id="IPR000858">
    <property type="entry name" value="S_locus_glycoprot_dom"/>
</dbReference>
<keyword evidence="13" id="KW-1185">Reference proteome</keyword>
<evidence type="ECO:0000256" key="1">
    <source>
        <dbReference type="ARBA" id="ARBA00003061"/>
    </source>
</evidence>
<dbReference type="InterPro" id="IPR001480">
    <property type="entry name" value="Bulb-type_lectin_dom"/>
</dbReference>